<dbReference type="Proteomes" id="UP000219621">
    <property type="component" value="Unassembled WGS sequence"/>
</dbReference>
<dbReference type="AlphaFoldDB" id="A0A286GL06"/>
<dbReference type="SUPFAM" id="SSF47413">
    <property type="entry name" value="lambda repressor-like DNA-binding domains"/>
    <property type="match status" value="1"/>
</dbReference>
<dbReference type="InterPro" id="IPR010982">
    <property type="entry name" value="Lambda_DNA-bd_dom_sf"/>
</dbReference>
<name>A0A286GL06_9PROT</name>
<gene>
    <name evidence="2" type="ORF">SAMN05421508_104414</name>
</gene>
<dbReference type="RefSeq" id="WP_097279393.1">
    <property type="nucleotide sequence ID" value="NZ_OCNJ01000004.1"/>
</dbReference>
<dbReference type="PROSITE" id="PS50943">
    <property type="entry name" value="HTH_CROC1"/>
    <property type="match status" value="1"/>
</dbReference>
<reference evidence="2 3" key="1">
    <citation type="submission" date="2017-09" db="EMBL/GenBank/DDBJ databases">
        <authorList>
            <person name="Ehlers B."/>
            <person name="Leendertz F.H."/>
        </authorList>
    </citation>
    <scope>NUCLEOTIDE SEQUENCE [LARGE SCALE GENOMIC DNA]</scope>
    <source>
        <strain evidence="2 3">USBA 140</strain>
    </source>
</reference>
<dbReference type="PANTHER" id="PTHR35010:SF4">
    <property type="entry name" value="BLL5781 PROTEIN"/>
    <property type="match status" value="1"/>
</dbReference>
<dbReference type="Pfam" id="PF01381">
    <property type="entry name" value="HTH_3"/>
    <property type="match status" value="1"/>
</dbReference>
<evidence type="ECO:0000259" key="1">
    <source>
        <dbReference type="PROSITE" id="PS50943"/>
    </source>
</evidence>
<dbReference type="PANTHER" id="PTHR35010">
    <property type="entry name" value="BLL4672 PROTEIN-RELATED"/>
    <property type="match status" value="1"/>
</dbReference>
<dbReference type="InterPro" id="IPR001387">
    <property type="entry name" value="Cro/C1-type_HTH"/>
</dbReference>
<evidence type="ECO:0000313" key="3">
    <source>
        <dbReference type="Proteomes" id="UP000219621"/>
    </source>
</evidence>
<dbReference type="InterPro" id="IPR041413">
    <property type="entry name" value="MLTR_LBD"/>
</dbReference>
<dbReference type="CDD" id="cd00093">
    <property type="entry name" value="HTH_XRE"/>
    <property type="match status" value="1"/>
</dbReference>
<dbReference type="SMART" id="SM00530">
    <property type="entry name" value="HTH_XRE"/>
    <property type="match status" value="1"/>
</dbReference>
<dbReference type="EMBL" id="OCNJ01000004">
    <property type="protein sequence ID" value="SOD95654.1"/>
    <property type="molecule type" value="Genomic_DNA"/>
</dbReference>
<dbReference type="GO" id="GO:0003677">
    <property type="term" value="F:DNA binding"/>
    <property type="evidence" value="ECO:0007669"/>
    <property type="project" value="InterPro"/>
</dbReference>
<sequence length="296" mass="31302">MRTITTPAPAARPVGELLRDWRRRRRLSQLQLAVEAGISQRHLSFVESGRAAPSRDMLLHLAETLDVPLRARDLLLTAAGFAPLYRERPADDPDLAAAMAAVQAILTGHEPHPALAVDRHWTLRAANRGVEALLAGVADAALLAAPVNVLRLSLHPDGLGRRIVNHRAWKRHVLERLARQVEASADAGLAALRDELAALPEPDGGVTEDDDVPAPAGPFGIAVPLLLDLPGHGRLAFLSTTTVFGTALDVGLAELTVEAFFPADAATAAVMAGLVRDTSAEEFSSAAAPAGPVDLE</sequence>
<dbReference type="OrthoDB" id="9785973at2"/>
<protein>
    <submittedName>
        <fullName evidence="2">Transcriptional regulator, XRE family</fullName>
    </submittedName>
</protein>
<proteinExistence type="predicted"/>
<dbReference type="Gene3D" id="3.30.450.180">
    <property type="match status" value="1"/>
</dbReference>
<dbReference type="Gene3D" id="1.10.260.40">
    <property type="entry name" value="lambda repressor-like DNA-binding domains"/>
    <property type="match status" value="1"/>
</dbReference>
<organism evidence="2 3">
    <name type="scientific">Caenispirillum bisanense</name>
    <dbReference type="NCBI Taxonomy" id="414052"/>
    <lineage>
        <taxon>Bacteria</taxon>
        <taxon>Pseudomonadati</taxon>
        <taxon>Pseudomonadota</taxon>
        <taxon>Alphaproteobacteria</taxon>
        <taxon>Rhodospirillales</taxon>
        <taxon>Novispirillaceae</taxon>
        <taxon>Caenispirillum</taxon>
    </lineage>
</organism>
<evidence type="ECO:0000313" key="2">
    <source>
        <dbReference type="EMBL" id="SOD95654.1"/>
    </source>
</evidence>
<accession>A0A286GL06</accession>
<keyword evidence="3" id="KW-1185">Reference proteome</keyword>
<feature type="domain" description="HTH cro/C1-type" evidence="1">
    <location>
        <begin position="18"/>
        <end position="74"/>
    </location>
</feature>
<dbReference type="Pfam" id="PF17765">
    <property type="entry name" value="MLTR_LBD"/>
    <property type="match status" value="1"/>
</dbReference>